<feature type="chain" id="PRO_5004794716" evidence="1">
    <location>
        <begin position="24"/>
        <end position="131"/>
    </location>
</feature>
<proteinExistence type="predicted"/>
<reference evidence="2 3" key="1">
    <citation type="journal article" date="2014" name="Genome Announc.">
        <title>Genome Sequence and Methylome of Soil Bacterium Gemmatirosa kalamazoonensis KBS708T, a Member of the Rarely Cultivated Gemmatimonadetes Phylum.</title>
        <authorList>
            <person name="Debruyn J.M."/>
            <person name="Radosevich M."/>
            <person name="Wommack K.E."/>
            <person name="Polson S.W."/>
            <person name="Hauser L.J."/>
            <person name="Fawaz M.N."/>
            <person name="Korlach J."/>
            <person name="Tsai Y.C."/>
        </authorList>
    </citation>
    <scope>NUCLEOTIDE SEQUENCE [LARGE SCALE GENOMIC DNA]</scope>
    <source>
        <strain evidence="2 3">KBS708</strain>
        <plasmid evidence="3">Plasmid 2</plasmid>
    </source>
</reference>
<name>W0RQW4_9BACT</name>
<keyword evidence="2" id="KW-0614">Plasmid</keyword>
<keyword evidence="3" id="KW-1185">Reference proteome</keyword>
<evidence type="ECO:0000256" key="1">
    <source>
        <dbReference type="SAM" id="SignalP"/>
    </source>
</evidence>
<feature type="signal peptide" evidence="1">
    <location>
        <begin position="1"/>
        <end position="23"/>
    </location>
</feature>
<geneLocation type="plasmid" evidence="2 3">
    <name>2</name>
</geneLocation>
<dbReference type="Proteomes" id="UP000019151">
    <property type="component" value="Plasmid 2"/>
</dbReference>
<dbReference type="AlphaFoldDB" id="W0RQW4"/>
<dbReference type="InParanoid" id="W0RQW4"/>
<dbReference type="KEGG" id="gba:J421_5844"/>
<sequence length="131" mass="13698">MSRTHSILFAVAAAVLGPTVAHAATAHVDPVVRPIASFRFVPVRGLDMPAQVTVADSAGVLVASYRLAGSRADIPMQVDILESDLVLQGETPSGALTLVLHQESDAASARVSGGRWWLGDASGELRARSTR</sequence>
<evidence type="ECO:0000313" key="2">
    <source>
        <dbReference type="EMBL" id="AHG93379.1"/>
    </source>
</evidence>
<gene>
    <name evidence="2" type="ORF">J421_5844</name>
</gene>
<dbReference type="RefSeq" id="WP_025414682.1">
    <property type="nucleotide sequence ID" value="NZ_CP007130.1"/>
</dbReference>
<evidence type="ECO:0000313" key="3">
    <source>
        <dbReference type="Proteomes" id="UP000019151"/>
    </source>
</evidence>
<dbReference type="HOGENOM" id="CLU_1924546_0_0_0"/>
<dbReference type="EMBL" id="CP007130">
    <property type="protein sequence ID" value="AHG93379.1"/>
    <property type="molecule type" value="Genomic_DNA"/>
</dbReference>
<organism evidence="2 3">
    <name type="scientific">Gemmatirosa kalamazoonensis</name>
    <dbReference type="NCBI Taxonomy" id="861299"/>
    <lineage>
        <taxon>Bacteria</taxon>
        <taxon>Pseudomonadati</taxon>
        <taxon>Gemmatimonadota</taxon>
        <taxon>Gemmatimonadia</taxon>
        <taxon>Gemmatimonadales</taxon>
        <taxon>Gemmatimonadaceae</taxon>
        <taxon>Gemmatirosa</taxon>
    </lineage>
</organism>
<protein>
    <submittedName>
        <fullName evidence="2">Uncharacterized protein</fullName>
    </submittedName>
</protein>
<keyword evidence="1" id="KW-0732">Signal</keyword>
<accession>W0RQW4</accession>